<dbReference type="CDD" id="cd00430">
    <property type="entry name" value="PLPDE_III_AR"/>
    <property type="match status" value="1"/>
</dbReference>
<reference evidence="7" key="1">
    <citation type="journal article" date="2019" name="Int. J. Syst. Evol. Microbiol.">
        <title>The Global Catalogue of Microorganisms (GCM) 10K type strain sequencing project: providing services to taxonomists for standard genome sequencing and annotation.</title>
        <authorList>
            <consortium name="The Broad Institute Genomics Platform"/>
            <consortium name="The Broad Institute Genome Sequencing Center for Infectious Disease"/>
            <person name="Wu L."/>
            <person name="Ma J."/>
        </authorList>
    </citation>
    <scope>NUCLEOTIDE SEQUENCE [LARGE SCALE GENOMIC DNA]</scope>
    <source>
        <strain evidence="7">CGMCC 1.12791</strain>
    </source>
</reference>
<dbReference type="Proteomes" id="UP000597341">
    <property type="component" value="Unassembled WGS sequence"/>
</dbReference>
<comment type="function">
    <text evidence="4">Catalyzes the interconversion of L-alanine and D-alanine. May also act on other amino acids.</text>
</comment>
<dbReference type="Gene3D" id="3.20.20.10">
    <property type="entry name" value="Alanine racemase"/>
    <property type="match status" value="1"/>
</dbReference>
<protein>
    <recommendedName>
        <fullName evidence="4">Alanine racemase</fullName>
        <ecNumber evidence="4">5.1.1.1</ecNumber>
    </recommendedName>
</protein>
<comment type="similarity">
    <text evidence="4">Belongs to the alanine racemase family.</text>
</comment>
<dbReference type="PRINTS" id="PR00992">
    <property type="entry name" value="ALARACEMASE"/>
</dbReference>
<dbReference type="InterPro" id="IPR000821">
    <property type="entry name" value="Ala_racemase"/>
</dbReference>
<feature type="binding site" evidence="4">
    <location>
        <position position="323"/>
    </location>
    <ligand>
        <name>substrate</name>
    </ligand>
</feature>
<evidence type="ECO:0000256" key="4">
    <source>
        <dbReference type="HAMAP-Rule" id="MF_01201"/>
    </source>
</evidence>
<comment type="cofactor">
    <cofactor evidence="1 4">
        <name>pyridoxal 5'-phosphate</name>
        <dbReference type="ChEBI" id="CHEBI:597326"/>
    </cofactor>
</comment>
<feature type="binding site" evidence="4">
    <location>
        <position position="139"/>
    </location>
    <ligand>
        <name>substrate</name>
    </ligand>
</feature>
<dbReference type="Pfam" id="PF01168">
    <property type="entry name" value="Ala_racemase_N"/>
    <property type="match status" value="1"/>
</dbReference>
<dbReference type="PROSITE" id="PS00395">
    <property type="entry name" value="ALANINE_RACEMASE"/>
    <property type="match status" value="1"/>
</dbReference>
<proteinExistence type="inferred from homology"/>
<dbReference type="Gene3D" id="2.40.37.10">
    <property type="entry name" value="Lyase, Ornithine Decarboxylase, Chain A, domain 1"/>
    <property type="match status" value="1"/>
</dbReference>
<dbReference type="HAMAP" id="MF_01201">
    <property type="entry name" value="Ala_racemase"/>
    <property type="match status" value="1"/>
</dbReference>
<keyword evidence="3 4" id="KW-0413">Isomerase</keyword>
<evidence type="ECO:0000256" key="3">
    <source>
        <dbReference type="ARBA" id="ARBA00023235"/>
    </source>
</evidence>
<dbReference type="InterPro" id="IPR009006">
    <property type="entry name" value="Ala_racemase/Decarboxylase_C"/>
</dbReference>
<dbReference type="EMBL" id="BNAD01000022">
    <property type="protein sequence ID" value="GHE19309.1"/>
    <property type="molecule type" value="Genomic_DNA"/>
</dbReference>
<evidence type="ECO:0000313" key="7">
    <source>
        <dbReference type="Proteomes" id="UP000597341"/>
    </source>
</evidence>
<dbReference type="PANTHER" id="PTHR30511:SF0">
    <property type="entry name" value="ALANINE RACEMASE, CATABOLIC-RELATED"/>
    <property type="match status" value="1"/>
</dbReference>
<keyword evidence="7" id="KW-1185">Reference proteome</keyword>
<organism evidence="6 7">
    <name type="scientific">Nocardioides flavus</name>
    <name type="common">ex Wang et al. 2016</name>
    <dbReference type="NCBI Taxonomy" id="2058780"/>
    <lineage>
        <taxon>Bacteria</taxon>
        <taxon>Bacillati</taxon>
        <taxon>Actinomycetota</taxon>
        <taxon>Actinomycetes</taxon>
        <taxon>Propionibacteriales</taxon>
        <taxon>Nocardioidaceae</taxon>
        <taxon>Nocardioides</taxon>
    </lineage>
</organism>
<feature type="modified residue" description="N6-(pyridoxal phosphate)lysine" evidence="4">
    <location>
        <position position="46"/>
    </location>
</feature>
<evidence type="ECO:0000313" key="6">
    <source>
        <dbReference type="EMBL" id="GHE19309.1"/>
    </source>
</evidence>
<dbReference type="EC" id="5.1.1.1" evidence="4"/>
<feature type="active site" description="Proton acceptor; specific for L-alanine" evidence="4">
    <location>
        <position position="275"/>
    </location>
</feature>
<evidence type="ECO:0000256" key="1">
    <source>
        <dbReference type="ARBA" id="ARBA00001933"/>
    </source>
</evidence>
<sequence length="395" mass="41159">MIDPMSDPVPPRAEIVVDLAAVRHNVRLLKDVVRGERPVALMAVVKADGYGHGMVEVAAAARAAGADWLGVATIEEALALRAAGDRGPLLCWLSAPGDDFAAAVAADVEVTAYSLEELEEIAAVGPARVQLKVDTGLSRGGAARQDWHDLFAVASDLEREGRIRVTGIWSHFAASDDPAHPANDAQEAAFRDALALAASAGLEPDVTHLANSAATLLRPSSHFDLVRCGIATYGLDPAPGAGSDDGPRAALRPAMTARARLVMSKAIAAGDGVSYGHTWHAPDDTTVGLVPAGYGDGVPRAAGNVAAVWVDDALRPIRGRVCMDQVVVDLGGELPPPGTEVVLFGPGDRGEPTAQDWAEAVDTISYEIVTRVGGRFVRRHIDTDAPGGASERTAR</sequence>
<comment type="pathway">
    <text evidence="4">Amino-acid biosynthesis; D-alanine biosynthesis; D-alanine from L-alanine: step 1/1.</text>
</comment>
<dbReference type="InterPro" id="IPR020622">
    <property type="entry name" value="Ala_racemase_pyridoxalP-BS"/>
</dbReference>
<keyword evidence="2 4" id="KW-0663">Pyridoxal phosphate</keyword>
<dbReference type="SMART" id="SM01005">
    <property type="entry name" value="Ala_racemase_C"/>
    <property type="match status" value="1"/>
</dbReference>
<comment type="catalytic activity">
    <reaction evidence="4">
        <text>L-alanine = D-alanine</text>
        <dbReference type="Rhea" id="RHEA:20249"/>
        <dbReference type="ChEBI" id="CHEBI:57416"/>
        <dbReference type="ChEBI" id="CHEBI:57972"/>
        <dbReference type="EC" id="5.1.1.1"/>
    </reaction>
</comment>
<dbReference type="InterPro" id="IPR011079">
    <property type="entry name" value="Ala_racemase_C"/>
</dbReference>
<dbReference type="Pfam" id="PF00842">
    <property type="entry name" value="Ala_racemase_C"/>
    <property type="match status" value="1"/>
</dbReference>
<gene>
    <name evidence="6" type="primary">alr</name>
    <name evidence="6" type="ORF">GCM10011376_39190</name>
</gene>
<evidence type="ECO:0000256" key="2">
    <source>
        <dbReference type="ARBA" id="ARBA00022898"/>
    </source>
</evidence>
<feature type="active site" description="Proton acceptor; specific for D-alanine" evidence="4">
    <location>
        <position position="46"/>
    </location>
</feature>
<dbReference type="InterPro" id="IPR001608">
    <property type="entry name" value="Ala_racemase_N"/>
</dbReference>
<comment type="caution">
    <text evidence="6">The sequence shown here is derived from an EMBL/GenBank/DDBJ whole genome shotgun (WGS) entry which is preliminary data.</text>
</comment>
<name>A0ABQ3HSY0_9ACTN</name>
<dbReference type="PANTHER" id="PTHR30511">
    <property type="entry name" value="ALANINE RACEMASE"/>
    <property type="match status" value="1"/>
</dbReference>
<feature type="domain" description="Alanine racemase C-terminal" evidence="5">
    <location>
        <begin position="254"/>
        <end position="381"/>
    </location>
</feature>
<dbReference type="SUPFAM" id="SSF50621">
    <property type="entry name" value="Alanine racemase C-terminal domain-like"/>
    <property type="match status" value="1"/>
</dbReference>
<dbReference type="SUPFAM" id="SSF51419">
    <property type="entry name" value="PLP-binding barrel"/>
    <property type="match status" value="1"/>
</dbReference>
<evidence type="ECO:0000259" key="5">
    <source>
        <dbReference type="SMART" id="SM01005"/>
    </source>
</evidence>
<accession>A0ABQ3HSY0</accession>
<dbReference type="NCBIfam" id="TIGR00492">
    <property type="entry name" value="alr"/>
    <property type="match status" value="1"/>
</dbReference>
<dbReference type="InterPro" id="IPR029066">
    <property type="entry name" value="PLP-binding_barrel"/>
</dbReference>